<dbReference type="GO" id="GO:0090422">
    <property type="term" value="F:thiamine pyrophosphate transmembrane transporter activity"/>
    <property type="evidence" value="ECO:0007669"/>
    <property type="project" value="Ensembl"/>
</dbReference>
<feature type="transmembrane region" description="Helical" evidence="13">
    <location>
        <begin position="449"/>
        <end position="470"/>
    </location>
</feature>
<evidence type="ECO:0000256" key="11">
    <source>
        <dbReference type="ARBA" id="ARBA00035093"/>
    </source>
</evidence>
<evidence type="ECO:0000256" key="5">
    <source>
        <dbReference type="ARBA" id="ARBA00022449"/>
    </source>
</evidence>
<dbReference type="GO" id="GO:0015297">
    <property type="term" value="F:antiporter activity"/>
    <property type="evidence" value="ECO:0007669"/>
    <property type="project" value="UniProtKB-KW"/>
</dbReference>
<feature type="transmembrane region" description="Helical" evidence="13">
    <location>
        <begin position="78"/>
        <end position="99"/>
    </location>
</feature>
<keyword evidence="7 13" id="KW-0812">Transmembrane</keyword>
<organism evidence="15 16">
    <name type="scientific">Chrysemys picta bellii</name>
    <name type="common">Western painted turtle</name>
    <name type="synonym">Emys bellii</name>
    <dbReference type="NCBI Taxonomy" id="8478"/>
    <lineage>
        <taxon>Eukaryota</taxon>
        <taxon>Metazoa</taxon>
        <taxon>Chordata</taxon>
        <taxon>Craniata</taxon>
        <taxon>Vertebrata</taxon>
        <taxon>Euteleostomi</taxon>
        <taxon>Archelosauria</taxon>
        <taxon>Testudinata</taxon>
        <taxon>Testudines</taxon>
        <taxon>Cryptodira</taxon>
        <taxon>Durocryptodira</taxon>
        <taxon>Testudinoidea</taxon>
        <taxon>Emydidae</taxon>
        <taxon>Chrysemys</taxon>
    </lineage>
</organism>
<gene>
    <name evidence="15" type="primary">SLC44A4</name>
</gene>
<dbReference type="PANTHER" id="PTHR12385:SF37">
    <property type="entry name" value="CHOLINE TRANSPORTER-LIKE PROTEIN 4"/>
    <property type="match status" value="1"/>
</dbReference>
<evidence type="ECO:0000256" key="3">
    <source>
        <dbReference type="ARBA" id="ARBA00007168"/>
    </source>
</evidence>
<reference evidence="15" key="1">
    <citation type="submission" date="2025-08" db="UniProtKB">
        <authorList>
            <consortium name="Ensembl"/>
        </authorList>
    </citation>
    <scope>IDENTIFICATION</scope>
</reference>
<keyword evidence="6" id="KW-1003">Cell membrane</keyword>
<keyword evidence="5" id="KW-0050">Antiport</keyword>
<feature type="transmembrane region" description="Helical" evidence="13">
    <location>
        <begin position="302"/>
        <end position="326"/>
    </location>
</feature>
<feature type="transmembrane region" description="Helical" evidence="13">
    <location>
        <begin position="490"/>
        <end position="511"/>
    </location>
</feature>
<feature type="transmembrane region" description="Helical" evidence="13">
    <location>
        <begin position="105"/>
        <end position="123"/>
    </location>
</feature>
<evidence type="ECO:0000256" key="12">
    <source>
        <dbReference type="ARBA" id="ARBA00036880"/>
    </source>
</evidence>
<comment type="catalytic activity">
    <reaction evidence="11">
        <text>choline(out) + n H(+)(in) = choline(in) + n H(+)(out)</text>
        <dbReference type="Rhea" id="RHEA:75463"/>
        <dbReference type="ChEBI" id="CHEBI:15354"/>
        <dbReference type="ChEBI" id="CHEBI:15378"/>
    </reaction>
</comment>
<evidence type="ECO:0000256" key="4">
    <source>
        <dbReference type="ARBA" id="ARBA00022448"/>
    </source>
</evidence>
<evidence type="ECO:0000256" key="2">
    <source>
        <dbReference type="ARBA" id="ARBA00004221"/>
    </source>
</evidence>
<evidence type="ECO:0000256" key="13">
    <source>
        <dbReference type="RuleBase" id="RU368066"/>
    </source>
</evidence>
<dbReference type="Proteomes" id="UP000694380">
    <property type="component" value="Unplaced"/>
</dbReference>
<dbReference type="GO" id="GO:0061526">
    <property type="term" value="P:acetylcholine secretion"/>
    <property type="evidence" value="ECO:0007669"/>
    <property type="project" value="Ensembl"/>
</dbReference>
<dbReference type="GO" id="GO:0008292">
    <property type="term" value="P:acetylcholine biosynthetic process"/>
    <property type="evidence" value="ECO:0007669"/>
    <property type="project" value="Ensembl"/>
</dbReference>
<dbReference type="GeneTree" id="ENSGT00940000160576"/>
<evidence type="ECO:0000256" key="6">
    <source>
        <dbReference type="ARBA" id="ARBA00022475"/>
    </source>
</evidence>
<evidence type="ECO:0000256" key="1">
    <source>
        <dbReference type="ARBA" id="ARBA00004141"/>
    </source>
</evidence>
<comment type="function">
    <text evidence="13">Choline transporter.</text>
</comment>
<evidence type="ECO:0000313" key="16">
    <source>
        <dbReference type="Proteomes" id="UP000694380"/>
    </source>
</evidence>
<dbReference type="AlphaFoldDB" id="A0A8C3HDZ1"/>
<evidence type="ECO:0000256" key="14">
    <source>
        <dbReference type="SAM" id="MobiDB-lite"/>
    </source>
</evidence>
<accession>A0A8C3HDZ1</accession>
<dbReference type="InterPro" id="IPR007603">
    <property type="entry name" value="Choline_transptr-like"/>
</dbReference>
<comment type="subcellular location">
    <subcellularLocation>
        <location evidence="2">Apical cell membrane</location>
    </subcellularLocation>
    <subcellularLocation>
        <location evidence="13">Cell membrane</location>
        <topology evidence="13">Multi-pass membrane protein</topology>
    </subcellularLocation>
    <subcellularLocation>
        <location evidence="1">Membrane</location>
        <topology evidence="1">Multi-pass membrane protein</topology>
    </subcellularLocation>
</comment>
<dbReference type="PANTHER" id="PTHR12385">
    <property type="entry name" value="CHOLINE TRANSPORTER-LIKE (SLC FAMILY 44)"/>
    <property type="match status" value="1"/>
</dbReference>
<evidence type="ECO:0000313" key="15">
    <source>
        <dbReference type="Ensembl" id="ENSCPBP00000016633.1"/>
    </source>
</evidence>
<feature type="transmembrane region" description="Helical" evidence="13">
    <location>
        <begin position="159"/>
        <end position="180"/>
    </location>
</feature>
<feature type="transmembrane region" description="Helical" evidence="13">
    <location>
        <begin position="200"/>
        <end position="224"/>
    </location>
</feature>
<feature type="compositionally biased region" description="Pro residues" evidence="14">
    <location>
        <begin position="7"/>
        <end position="31"/>
    </location>
</feature>
<dbReference type="GO" id="GO:0016324">
    <property type="term" value="C:apical plasma membrane"/>
    <property type="evidence" value="ECO:0007669"/>
    <property type="project" value="UniProtKB-SubCell"/>
</dbReference>
<evidence type="ECO:0000256" key="7">
    <source>
        <dbReference type="ARBA" id="ARBA00022692"/>
    </source>
</evidence>
<dbReference type="GO" id="GO:0015220">
    <property type="term" value="F:choline transmembrane transporter activity"/>
    <property type="evidence" value="ECO:0007669"/>
    <property type="project" value="Ensembl"/>
</dbReference>
<sequence length="557" mass="61666">PLKGAPDSPPNCPLPPAPSMPPPGPSFPPPQLLGQPYGPRGPPTPAPHLLQGQQGHGLPSLNAKDIGMKIFEDFASSWYWILIGLLIAMALSLLFLLLLRLVAGVLVWVLILGVLAVTAYGGIYHCWREYSTLRAAGATISNVGFTTNLSVYSNVQETWLAALIILAVVEGVLLLLLIFLRKRILIAIALIQESSRAIGYMMSTLFYPLVTFLLLLICVAYWAMTALYLATSGTPLYRVTSGNSSDPRCFGISGNDTCNPMTFNASRYLPCPAAGCTFYKYNDEGLYQRNLFNLQLYNVVGLLWAANFALALGQCVLAGAFASYYWARDKPRDIPACAVGSAFLRTLRYHTGSLAFGALILTIVQLIRILLEYLDHKLKGAQNPFTRCLLCCLKCCFWCLEKFIKFLNRNAYIMIAIYGKNFCTSAKNAFKLLMRNILRVVVLDKVTDLLLLFGKLLVVGGVGVLGFFFFSGQIKISDPRFSSPSLNYYWLPILTVVVGAYLIAQGFFSVYSMCVDTLFLCFLEDLERNDGSVEKPYYMSTSLMKILNKKNKKAETK</sequence>
<dbReference type="Pfam" id="PF04515">
    <property type="entry name" value="Choline_transpo"/>
    <property type="match status" value="1"/>
</dbReference>
<dbReference type="Ensembl" id="ENSCPBT00000019667.1">
    <property type="protein sequence ID" value="ENSCPBP00000016633.1"/>
    <property type="gene ID" value="ENSCPBG00000012245.1"/>
</dbReference>
<evidence type="ECO:0000256" key="9">
    <source>
        <dbReference type="ARBA" id="ARBA00023136"/>
    </source>
</evidence>
<feature type="region of interest" description="Disordered" evidence="14">
    <location>
        <begin position="1"/>
        <end position="38"/>
    </location>
</feature>
<keyword evidence="16" id="KW-1185">Reference proteome</keyword>
<dbReference type="GO" id="GO:0030307">
    <property type="term" value="P:positive regulation of cell growth"/>
    <property type="evidence" value="ECO:0007669"/>
    <property type="project" value="Ensembl"/>
</dbReference>
<evidence type="ECO:0000256" key="10">
    <source>
        <dbReference type="ARBA" id="ARBA00023180"/>
    </source>
</evidence>
<comment type="similarity">
    <text evidence="3 13">Belongs to the CTL (choline transporter-like) family.</text>
</comment>
<protein>
    <recommendedName>
        <fullName evidence="13">Choline transporter-like protein</fullName>
    </recommendedName>
</protein>
<reference evidence="15" key="2">
    <citation type="submission" date="2025-09" db="UniProtKB">
        <authorList>
            <consortium name="Ensembl"/>
        </authorList>
    </citation>
    <scope>IDENTIFICATION</scope>
</reference>
<evidence type="ECO:0000256" key="8">
    <source>
        <dbReference type="ARBA" id="ARBA00022989"/>
    </source>
</evidence>
<name>A0A8C3HDZ1_CHRPI</name>
<feature type="transmembrane region" description="Helical" evidence="13">
    <location>
        <begin position="347"/>
        <end position="371"/>
    </location>
</feature>
<comment type="catalytic activity">
    <reaction evidence="12">
        <text>thiamine diphosphate(out) = thiamine diphosphate(in)</text>
        <dbReference type="Rhea" id="RHEA:75471"/>
        <dbReference type="ChEBI" id="CHEBI:58937"/>
    </reaction>
</comment>
<keyword evidence="8 13" id="KW-1133">Transmembrane helix</keyword>
<proteinExistence type="inferred from homology"/>
<keyword evidence="4" id="KW-0813">Transport</keyword>
<keyword evidence="10" id="KW-0325">Glycoprotein</keyword>
<keyword evidence="9 13" id="KW-0472">Membrane</keyword>